<name>A0ABQ9HV17_9NEOP</name>
<evidence type="ECO:0000256" key="1">
    <source>
        <dbReference type="SAM" id="MobiDB-lite"/>
    </source>
</evidence>
<protein>
    <submittedName>
        <fullName evidence="2">Uncharacterized protein</fullName>
    </submittedName>
</protein>
<reference evidence="2 3" key="1">
    <citation type="submission" date="2023-02" db="EMBL/GenBank/DDBJ databases">
        <title>LHISI_Scaffold_Assembly.</title>
        <authorList>
            <person name="Stuart O.P."/>
            <person name="Cleave R."/>
            <person name="Magrath M.J.L."/>
            <person name="Mikheyev A.S."/>
        </authorList>
    </citation>
    <scope>NUCLEOTIDE SEQUENCE [LARGE SCALE GENOMIC DNA]</scope>
    <source>
        <strain evidence="2">Daus_M_001</strain>
        <tissue evidence="2">Leg muscle</tissue>
    </source>
</reference>
<proteinExistence type="predicted"/>
<sequence>MKMRVIEVNMEYRRDEGAGQTGDPLENPPTNGITPHDSHLLKSGDPTSATETIPPQKKSLKSFFHSNDFPEKTRRPAALSGTIPTCETSGVARLGIEPGFALVGGEQSDRSATALPQRPVGYSGELLDSHSRGPELSRSGSPDFCLPFLTTGYG</sequence>
<dbReference type="Proteomes" id="UP001159363">
    <property type="component" value="Chromosome 3"/>
</dbReference>
<comment type="caution">
    <text evidence="2">The sequence shown here is derived from an EMBL/GenBank/DDBJ whole genome shotgun (WGS) entry which is preliminary data.</text>
</comment>
<keyword evidence="3" id="KW-1185">Reference proteome</keyword>
<evidence type="ECO:0000313" key="2">
    <source>
        <dbReference type="EMBL" id="KAJ8888229.1"/>
    </source>
</evidence>
<feature type="region of interest" description="Disordered" evidence="1">
    <location>
        <begin position="107"/>
        <end position="141"/>
    </location>
</feature>
<evidence type="ECO:0000313" key="3">
    <source>
        <dbReference type="Proteomes" id="UP001159363"/>
    </source>
</evidence>
<accession>A0ABQ9HV17</accession>
<feature type="region of interest" description="Disordered" evidence="1">
    <location>
        <begin position="12"/>
        <end position="81"/>
    </location>
</feature>
<organism evidence="2 3">
    <name type="scientific">Dryococelus australis</name>
    <dbReference type="NCBI Taxonomy" id="614101"/>
    <lineage>
        <taxon>Eukaryota</taxon>
        <taxon>Metazoa</taxon>
        <taxon>Ecdysozoa</taxon>
        <taxon>Arthropoda</taxon>
        <taxon>Hexapoda</taxon>
        <taxon>Insecta</taxon>
        <taxon>Pterygota</taxon>
        <taxon>Neoptera</taxon>
        <taxon>Polyneoptera</taxon>
        <taxon>Phasmatodea</taxon>
        <taxon>Verophasmatodea</taxon>
        <taxon>Anareolatae</taxon>
        <taxon>Phasmatidae</taxon>
        <taxon>Eurycanthinae</taxon>
        <taxon>Dryococelus</taxon>
    </lineage>
</organism>
<dbReference type="EMBL" id="JARBHB010000003">
    <property type="protein sequence ID" value="KAJ8888229.1"/>
    <property type="molecule type" value="Genomic_DNA"/>
</dbReference>
<gene>
    <name evidence="2" type="ORF">PR048_007716</name>
</gene>